<evidence type="ECO:0000256" key="3">
    <source>
        <dbReference type="ARBA" id="ARBA00022737"/>
    </source>
</evidence>
<dbReference type="InterPro" id="IPR026906">
    <property type="entry name" value="LRR_5"/>
</dbReference>
<gene>
    <name evidence="4" type="ORF">AAG570_010576</name>
</gene>
<keyword evidence="5" id="KW-1185">Reference proteome</keyword>
<dbReference type="SMART" id="SM00369">
    <property type="entry name" value="LRR_TYP"/>
    <property type="match status" value="25"/>
</dbReference>
<evidence type="ECO:0000256" key="1">
    <source>
        <dbReference type="ARBA" id="ARBA00022614"/>
    </source>
</evidence>
<accession>A0ABD0YMY5</accession>
<proteinExistence type="predicted"/>
<dbReference type="Pfam" id="PF13306">
    <property type="entry name" value="LRR_5"/>
    <property type="match status" value="1"/>
</dbReference>
<dbReference type="Gene3D" id="3.80.10.10">
    <property type="entry name" value="Ribonuclease Inhibitor"/>
    <property type="match status" value="7"/>
</dbReference>
<comment type="caution">
    <text evidence="4">The sequence shown here is derived from an EMBL/GenBank/DDBJ whole genome shotgun (WGS) entry which is preliminary data.</text>
</comment>
<dbReference type="AlphaFoldDB" id="A0ABD0YMY5"/>
<keyword evidence="3" id="KW-0677">Repeat</keyword>
<dbReference type="InterPro" id="IPR003591">
    <property type="entry name" value="Leu-rich_rpt_typical-subtyp"/>
</dbReference>
<dbReference type="PRINTS" id="PR00019">
    <property type="entry name" value="LEURICHRPT"/>
</dbReference>
<organism evidence="4 5">
    <name type="scientific">Ranatra chinensis</name>
    <dbReference type="NCBI Taxonomy" id="642074"/>
    <lineage>
        <taxon>Eukaryota</taxon>
        <taxon>Metazoa</taxon>
        <taxon>Ecdysozoa</taxon>
        <taxon>Arthropoda</taxon>
        <taxon>Hexapoda</taxon>
        <taxon>Insecta</taxon>
        <taxon>Pterygota</taxon>
        <taxon>Neoptera</taxon>
        <taxon>Paraneoptera</taxon>
        <taxon>Hemiptera</taxon>
        <taxon>Heteroptera</taxon>
        <taxon>Panheteroptera</taxon>
        <taxon>Nepomorpha</taxon>
        <taxon>Nepidae</taxon>
        <taxon>Ranatrinae</taxon>
        <taxon>Ranatra</taxon>
    </lineage>
</organism>
<dbReference type="Pfam" id="PF13855">
    <property type="entry name" value="LRR_8"/>
    <property type="match status" value="7"/>
</dbReference>
<dbReference type="InterPro" id="IPR001611">
    <property type="entry name" value="Leu-rich_rpt"/>
</dbReference>
<dbReference type="InterPro" id="IPR032675">
    <property type="entry name" value="LRR_dom_sf"/>
</dbReference>
<dbReference type="PROSITE" id="PS51450">
    <property type="entry name" value="LRR"/>
    <property type="match status" value="10"/>
</dbReference>
<dbReference type="Proteomes" id="UP001558652">
    <property type="component" value="Unassembled WGS sequence"/>
</dbReference>
<dbReference type="SMART" id="SM00365">
    <property type="entry name" value="LRR_SD22"/>
    <property type="match status" value="10"/>
</dbReference>
<evidence type="ECO:0000256" key="2">
    <source>
        <dbReference type="ARBA" id="ARBA00022729"/>
    </source>
</evidence>
<evidence type="ECO:0008006" key="6">
    <source>
        <dbReference type="Google" id="ProtNLM"/>
    </source>
</evidence>
<evidence type="ECO:0000313" key="5">
    <source>
        <dbReference type="Proteomes" id="UP001558652"/>
    </source>
</evidence>
<keyword evidence="2" id="KW-0732">Signal</keyword>
<dbReference type="PANTHER" id="PTHR24369">
    <property type="entry name" value="ANTIGEN BSP, PUTATIVE-RELATED"/>
    <property type="match status" value="1"/>
</dbReference>
<dbReference type="InterPro" id="IPR050541">
    <property type="entry name" value="LRR_TM_domain-containing"/>
</dbReference>
<dbReference type="FunFam" id="3.80.10.10:FF:001164">
    <property type="entry name" value="GH01279p"/>
    <property type="match status" value="1"/>
</dbReference>
<keyword evidence="1" id="KW-0433">Leucine-rich repeat</keyword>
<name>A0ABD0YMY5_9HEMI</name>
<sequence>MQYPYNCFFLSARSNRIHTVAVDWRGLKQTLTNLYLGNNDISFLPLMPYLSMSGLERLAWLNLENNYITNVEANSVPFTLKTLSLSHNLLTGVPFDLMDNLKDLNALFLRGNYIETIPSNKFTTKKVLEKLDLGDNSIKTVMNIFSGSLIVKDLNLDSNGIKMIPANSFKGLNCQRINLSKNRIDIVSDRAFFGLSNYLEFIDLSNNKLHSISKGIKQLKKLKYLYLAGNKISTVSDESFANFSQSLRALSLSGNRLTQVPATSLKNLKKLNHLNLGYNKIEGPLGTNYVQWGESLNTLLLMGNKITRIKSGSFKNLNQVKELSLSFNDISQLDETCFEPMSKSLESLEISFGLKMAEFPEAALKPLSQLIWMALDWNEIKILTRTTLYSFGNLQYLNLDGNRITDVPEFFFHSSIHKNIRDIRLSFNQLHTLEPYTFSGLKELQSVVLSDNRITFINENAFQNLPNALTIVLSDNAITRIAPRAFANIPNLAKLDLHRNSLKDFSLGALKNVSNQMHPMTLNLSSNLITYLAPAETYYPVYIKAIDLRFNQLSKVPLHFLNAFNGSLRTLQLGYNKIQHLDDYLFEKFTNMDSLHLEHNGIVGLRQNTFHGLKNLQILDLSHNHIEQLHIQQFSLKNLRILDLRHNHLRSIPRDAFQSTRLERLILANNDFVVIPATPLIEISYTLRLLDLSNNQIEHLDTTMFTDTPLLTDLNLSNNKLTLLPDNVFRSVGSLVRLNFRGNKLRANFKELLHYLQRLRYLDLAETGLKFAPHLSLPRLISLNMSGNELDRIREPFLESVPKLRTLDISRNLFTNLSGIAWHMAPFISELDISRNPIKILTKDSFMGLDNLQTLNVQHLHDLQRFDSDSLSKCKHLKWLRIQTWPMIEKYRFRLSRILSTLNHLQRLSVMVTEVKLSDQFGEAFPPKLKTLEISGSKLRILDEGCLDGLDSSRELAIHIHDTKVKSFPKGFFAKFAKGGLSLDLRANLVENFGPELFYKYPTQWKEIGTKVISGGINVKDNPVVCSCKTKWLGEWMRRYLRESLQLHTMMLETNQQVVATMKEAICFHNVTGQRLPILTYDQPGCQISLAIRTQTNFGLIAAVIVIFFR</sequence>
<dbReference type="EMBL" id="JBFDAA010000005">
    <property type="protein sequence ID" value="KAL1132624.1"/>
    <property type="molecule type" value="Genomic_DNA"/>
</dbReference>
<dbReference type="SMART" id="SM00364">
    <property type="entry name" value="LRR_BAC"/>
    <property type="match status" value="14"/>
</dbReference>
<dbReference type="Pfam" id="PF00560">
    <property type="entry name" value="LRR_1"/>
    <property type="match status" value="3"/>
</dbReference>
<dbReference type="SUPFAM" id="SSF52058">
    <property type="entry name" value="L domain-like"/>
    <property type="match status" value="4"/>
</dbReference>
<protein>
    <recommendedName>
        <fullName evidence="6">Chaoptin</fullName>
    </recommendedName>
</protein>
<evidence type="ECO:0000313" key="4">
    <source>
        <dbReference type="EMBL" id="KAL1132624.1"/>
    </source>
</evidence>
<reference evidence="4 5" key="1">
    <citation type="submission" date="2024-07" db="EMBL/GenBank/DDBJ databases">
        <title>Chromosome-level genome assembly of the water stick insect Ranatra chinensis (Heteroptera: Nepidae).</title>
        <authorList>
            <person name="Liu X."/>
        </authorList>
    </citation>
    <scope>NUCLEOTIDE SEQUENCE [LARGE SCALE GENOMIC DNA]</scope>
    <source>
        <strain evidence="4">Cailab_2021Rc</strain>
        <tissue evidence="4">Muscle</tissue>
    </source>
</reference>
<dbReference type="PANTHER" id="PTHR24369:SF210">
    <property type="entry name" value="CHAOPTIN-RELATED"/>
    <property type="match status" value="1"/>
</dbReference>